<evidence type="ECO:0000259" key="2">
    <source>
        <dbReference type="Pfam" id="PF13690"/>
    </source>
</evidence>
<comment type="caution">
    <text evidence="3">The sequence shown here is derived from an EMBL/GenBank/DDBJ whole genome shotgun (WGS) entry which is preliminary data.</text>
</comment>
<feature type="domain" description="Chemotaxis phosphatase CheX-like" evidence="2">
    <location>
        <begin position="43"/>
        <end position="138"/>
    </location>
</feature>
<dbReference type="InterPro" id="IPR028976">
    <property type="entry name" value="CheC-like_sf"/>
</dbReference>
<dbReference type="Gene3D" id="3.40.1550.10">
    <property type="entry name" value="CheC-like"/>
    <property type="match status" value="1"/>
</dbReference>
<evidence type="ECO:0000313" key="4">
    <source>
        <dbReference type="Proteomes" id="UP000483018"/>
    </source>
</evidence>
<evidence type="ECO:0000256" key="1">
    <source>
        <dbReference type="ARBA" id="ARBA00022500"/>
    </source>
</evidence>
<reference evidence="3 4" key="1">
    <citation type="submission" date="2019-12" db="EMBL/GenBank/DDBJ databases">
        <title>Defluviitalea raffinosedens, isolated from a biogas fermenter, genome sequencing and characterization.</title>
        <authorList>
            <person name="Rettenmaier R."/>
            <person name="Schneider M."/>
            <person name="Neuhaus K."/>
            <person name="Liebl W."/>
            <person name="Zverlov V."/>
        </authorList>
    </citation>
    <scope>NUCLEOTIDE SEQUENCE [LARGE SCALE GENOMIC DNA]</scope>
    <source>
        <strain evidence="3 4">249c-K6</strain>
    </source>
</reference>
<sequence length="156" mass="16809">MNVDLINPFIQGTQSILRDVCQEESKLGKIYLKKSPYASNTIAIIIGVTGDIKGQIIFSMGIDVACSIASKMMMGMPVPELDEMAKSAIAELTNMILGNTATIFYNNGVSVDITPPSLLMGDNMQISTTKMQTICIPLQLSQGATFEIDVAIQDAK</sequence>
<dbReference type="Proteomes" id="UP000483018">
    <property type="component" value="Unassembled WGS sequence"/>
</dbReference>
<dbReference type="CDD" id="cd17906">
    <property type="entry name" value="CheX"/>
    <property type="match status" value="1"/>
</dbReference>
<evidence type="ECO:0000313" key="3">
    <source>
        <dbReference type="EMBL" id="KAE9633239.1"/>
    </source>
</evidence>
<keyword evidence="4" id="KW-1185">Reference proteome</keyword>
<dbReference type="SUPFAM" id="SSF103039">
    <property type="entry name" value="CheC-like"/>
    <property type="match status" value="1"/>
</dbReference>
<name>A0A7C8HE07_9FIRM</name>
<accession>A0A7C8HE07</accession>
<protein>
    <submittedName>
        <fullName evidence="3">Chemotaxis protein CheX</fullName>
    </submittedName>
</protein>
<dbReference type="Pfam" id="PF13690">
    <property type="entry name" value="CheX"/>
    <property type="match status" value="1"/>
</dbReference>
<dbReference type="EMBL" id="WSLF01000009">
    <property type="protein sequence ID" value="KAE9633239.1"/>
    <property type="molecule type" value="Genomic_DNA"/>
</dbReference>
<gene>
    <name evidence="3" type="ORF">GND95_10110</name>
</gene>
<dbReference type="InterPro" id="IPR038756">
    <property type="entry name" value="CheX-like"/>
</dbReference>
<organism evidence="3 4">
    <name type="scientific">Defluviitalea raffinosedens</name>
    <dbReference type="NCBI Taxonomy" id="1450156"/>
    <lineage>
        <taxon>Bacteria</taxon>
        <taxon>Bacillati</taxon>
        <taxon>Bacillota</taxon>
        <taxon>Clostridia</taxon>
        <taxon>Lachnospirales</taxon>
        <taxon>Defluviitaleaceae</taxon>
        <taxon>Defluviitalea</taxon>
    </lineage>
</organism>
<dbReference type="PANTHER" id="PTHR39452">
    <property type="entry name" value="CHEY-P PHOSPHATASE CHEX"/>
    <property type="match status" value="1"/>
</dbReference>
<dbReference type="AlphaFoldDB" id="A0A7C8HE07"/>
<dbReference type="OrthoDB" id="9788100at2"/>
<dbReference type="InterPro" id="IPR028051">
    <property type="entry name" value="CheX-like_dom"/>
</dbReference>
<dbReference type="PANTHER" id="PTHR39452:SF1">
    <property type="entry name" value="CHEY-P PHOSPHATASE CHEX"/>
    <property type="match status" value="1"/>
</dbReference>
<proteinExistence type="predicted"/>
<keyword evidence="1" id="KW-0145">Chemotaxis</keyword>
<dbReference type="GO" id="GO:0006935">
    <property type="term" value="P:chemotaxis"/>
    <property type="evidence" value="ECO:0007669"/>
    <property type="project" value="UniProtKB-KW"/>
</dbReference>